<dbReference type="EMBL" id="CAFBOL010000109">
    <property type="protein sequence ID" value="CAB5010846.1"/>
    <property type="molecule type" value="Genomic_DNA"/>
</dbReference>
<proteinExistence type="predicted"/>
<evidence type="ECO:0000313" key="1">
    <source>
        <dbReference type="EMBL" id="CAB5010846.1"/>
    </source>
</evidence>
<name>A0A6J7Q0L1_9ZZZZ</name>
<organism evidence="1">
    <name type="scientific">freshwater metagenome</name>
    <dbReference type="NCBI Taxonomy" id="449393"/>
    <lineage>
        <taxon>unclassified sequences</taxon>
        <taxon>metagenomes</taxon>
        <taxon>ecological metagenomes</taxon>
    </lineage>
</organism>
<sequence length="41" mass="4146">MGLDKKVLDGGLTFVLDSDRGVEVVKGVSPEAALAALADMG</sequence>
<reference evidence="1" key="1">
    <citation type="submission" date="2020-05" db="EMBL/GenBank/DDBJ databases">
        <authorList>
            <person name="Chiriac C."/>
            <person name="Salcher M."/>
            <person name="Ghai R."/>
            <person name="Kavagutti S V."/>
        </authorList>
    </citation>
    <scope>NUCLEOTIDE SEQUENCE</scope>
</reference>
<protein>
    <submittedName>
        <fullName evidence="1">Unannotated protein</fullName>
    </submittedName>
</protein>
<gene>
    <name evidence="1" type="ORF">UFOPK3931_02806</name>
</gene>
<accession>A0A6J7Q0L1</accession>
<dbReference type="AlphaFoldDB" id="A0A6J7Q0L1"/>